<evidence type="ECO:0000256" key="1">
    <source>
        <dbReference type="SAM" id="MobiDB-lite"/>
    </source>
</evidence>
<dbReference type="AlphaFoldDB" id="A0A8H3YR01"/>
<feature type="compositionally biased region" description="Acidic residues" evidence="1">
    <location>
        <begin position="219"/>
        <end position="228"/>
    </location>
</feature>
<evidence type="ECO:0000313" key="2">
    <source>
        <dbReference type="EMBL" id="KAE9968783.1"/>
    </source>
</evidence>
<evidence type="ECO:0008006" key="4">
    <source>
        <dbReference type="Google" id="ProtNLM"/>
    </source>
</evidence>
<dbReference type="SUPFAM" id="SSF51316">
    <property type="entry name" value="Mss4-like"/>
    <property type="match status" value="1"/>
</dbReference>
<dbReference type="Gene3D" id="3.90.1590.10">
    <property type="entry name" value="glutathione-dependent formaldehyde- activating enzyme (gfa)"/>
    <property type="match status" value="1"/>
</dbReference>
<dbReference type="EMBL" id="WNWS01000392">
    <property type="protein sequence ID" value="KAE9968783.1"/>
    <property type="molecule type" value="Genomic_DNA"/>
</dbReference>
<sequence>MEFHGTCACGRNHYVIEIPNASTQLVQVYLDNSISNRRHLASPITAWLRVPLSWFHSTTYAFFPDETHRNIRRTFVSPLNESTRRQFCGYCGTQISQWQEDGHGDADFIHLTLGSLIDEDLERLQQHGMLEFEGESGEENEETAVKAMDVEKHRPVQGSLHRGAPWFEDMVGRIKRQKGGHMTTSNDGTVEQVEWEVTEWNEEDDENTRTPPKRKIGEVEEADMEMRA</sequence>
<protein>
    <recommendedName>
        <fullName evidence="4">CENP-V/GFA domain-containing protein</fullName>
    </recommendedName>
</protein>
<name>A0A8H3YR01_VENIN</name>
<dbReference type="Proteomes" id="UP000447873">
    <property type="component" value="Unassembled WGS sequence"/>
</dbReference>
<evidence type="ECO:0000313" key="3">
    <source>
        <dbReference type="Proteomes" id="UP000447873"/>
    </source>
</evidence>
<reference evidence="2 3" key="1">
    <citation type="submission" date="2018-12" db="EMBL/GenBank/DDBJ databases">
        <title>Venturia inaequalis Genome Resource.</title>
        <authorList>
            <person name="Lichtner F.J."/>
        </authorList>
    </citation>
    <scope>NUCLEOTIDE SEQUENCE [LARGE SCALE GENOMIC DNA]</scope>
    <source>
        <strain evidence="2 3">120213</strain>
    </source>
</reference>
<comment type="caution">
    <text evidence="2">The sequence shown here is derived from an EMBL/GenBank/DDBJ whole genome shotgun (WGS) entry which is preliminary data.</text>
</comment>
<feature type="region of interest" description="Disordered" evidence="1">
    <location>
        <begin position="198"/>
        <end position="228"/>
    </location>
</feature>
<accession>A0A8H3YR01</accession>
<dbReference type="InterPro" id="IPR011057">
    <property type="entry name" value="Mss4-like_sf"/>
</dbReference>
<dbReference type="OrthoDB" id="3907216at2759"/>
<organism evidence="2 3">
    <name type="scientific">Venturia inaequalis</name>
    <name type="common">Apple scab fungus</name>
    <dbReference type="NCBI Taxonomy" id="5025"/>
    <lineage>
        <taxon>Eukaryota</taxon>
        <taxon>Fungi</taxon>
        <taxon>Dikarya</taxon>
        <taxon>Ascomycota</taxon>
        <taxon>Pezizomycotina</taxon>
        <taxon>Dothideomycetes</taxon>
        <taxon>Pleosporomycetidae</taxon>
        <taxon>Venturiales</taxon>
        <taxon>Venturiaceae</taxon>
        <taxon>Venturia</taxon>
    </lineage>
</organism>
<proteinExistence type="predicted"/>
<gene>
    <name evidence="2" type="ORF">EG328_007274</name>
</gene>